<dbReference type="EMBL" id="CP063189">
    <property type="protein sequence ID" value="WCZ32611.1"/>
    <property type="molecule type" value="Genomic_DNA"/>
</dbReference>
<evidence type="ECO:0000313" key="1">
    <source>
        <dbReference type="EMBL" id="WCZ32611.1"/>
    </source>
</evidence>
<gene>
    <name evidence="1" type="ORF">CMASS_05850</name>
</gene>
<sequence length="50" mass="5542">MLEILQAGSAVLSFFRAIDSLATNLPKLGFELPQLPTLPELQLPEFNLPF</sequence>
<organism evidence="1 2">
    <name type="scientific">Corynebacterium massiliense DSM 45435</name>
    <dbReference type="NCBI Taxonomy" id="1121364"/>
    <lineage>
        <taxon>Bacteria</taxon>
        <taxon>Bacillati</taxon>
        <taxon>Actinomycetota</taxon>
        <taxon>Actinomycetes</taxon>
        <taxon>Mycobacteriales</taxon>
        <taxon>Corynebacteriaceae</taxon>
        <taxon>Corynebacterium</taxon>
    </lineage>
</organism>
<dbReference type="RefSeq" id="WP_022862085.1">
    <property type="nucleotide sequence ID" value="NZ_ATVG01000001.1"/>
</dbReference>
<dbReference type="Proteomes" id="UP001220064">
    <property type="component" value="Chromosome"/>
</dbReference>
<evidence type="ECO:0000313" key="2">
    <source>
        <dbReference type="Proteomes" id="UP001220064"/>
    </source>
</evidence>
<keyword evidence="2" id="KW-1185">Reference proteome</keyword>
<name>A0ABY7U7E7_9CORY</name>
<accession>A0ABY7U7E7</accession>
<proteinExistence type="predicted"/>
<reference evidence="1 2" key="1">
    <citation type="submission" date="2020-10" db="EMBL/GenBank/DDBJ databases">
        <title>Complete genome sequence of Corynebacterium massiliense DSM 45435, type strain of Corynebacterium massiliense.</title>
        <authorList>
            <person name="Busche T."/>
            <person name="Kalinowski J."/>
            <person name="Ruckert C."/>
        </authorList>
    </citation>
    <scope>NUCLEOTIDE SEQUENCE [LARGE SCALE GENOMIC DNA]</scope>
    <source>
        <strain evidence="1 2">DSM 45435</strain>
    </source>
</reference>
<protein>
    <submittedName>
        <fullName evidence="1">Uncharacterized protein</fullName>
    </submittedName>
</protein>